<dbReference type="EMBL" id="JAADJZ010000040">
    <property type="protein sequence ID" value="KAF2864723.1"/>
    <property type="molecule type" value="Genomic_DNA"/>
</dbReference>
<reference evidence="2 3" key="1">
    <citation type="submission" date="2020-01" db="EMBL/GenBank/DDBJ databases">
        <authorList>
            <consortium name="DOE Joint Genome Institute"/>
            <person name="Haridas S."/>
            <person name="Albert R."/>
            <person name="Binder M."/>
            <person name="Bloem J."/>
            <person name="Labutti K."/>
            <person name="Salamov A."/>
            <person name="Andreopoulos B."/>
            <person name="Baker S.E."/>
            <person name="Barry K."/>
            <person name="Bills G."/>
            <person name="Bluhm B.H."/>
            <person name="Cannon C."/>
            <person name="Castanera R."/>
            <person name="Culley D.E."/>
            <person name="Daum C."/>
            <person name="Ezra D."/>
            <person name="Gonzalez J.B."/>
            <person name="Henrissat B."/>
            <person name="Kuo A."/>
            <person name="Liang C."/>
            <person name="Lipzen A."/>
            <person name="Lutzoni F."/>
            <person name="Magnuson J."/>
            <person name="Mondo S."/>
            <person name="Nolan M."/>
            <person name="Ohm R."/>
            <person name="Pangilinan J."/>
            <person name="Park H.-J.H."/>
            <person name="Ramirez L."/>
            <person name="Alfaro M."/>
            <person name="Sun H."/>
            <person name="Tritt A."/>
            <person name="Yoshinaga Y."/>
            <person name="Zwiers L.-H.L."/>
            <person name="Turgeon B.G."/>
            <person name="Goodwin S.B."/>
            <person name="Spatafora J.W."/>
            <person name="Crous P.W."/>
            <person name="Grigoriev I.V."/>
        </authorList>
    </citation>
    <scope>NUCLEOTIDE SEQUENCE [LARGE SCALE GENOMIC DNA]</scope>
    <source>
        <strain evidence="2 3">CBS 611.86</strain>
    </source>
</reference>
<sequence>MADREAQKWTDECKAPSRELIPTSSLPSYSGARTLPACSCERLPNTDNRRTKLISPSPLLKHSGLVREGADNEDSNVRVPWIRASCRAKKYSCSEVKQRRLVTGARENLSILTGCIEALSLWFLIFYSKGYEVAIANHDHNLRSSLERNLPITRPAGSLKFESDITQIIR</sequence>
<evidence type="ECO:0000256" key="1">
    <source>
        <dbReference type="SAM" id="MobiDB-lite"/>
    </source>
</evidence>
<keyword evidence="3" id="KW-1185">Reference proteome</keyword>
<dbReference type="AlphaFoldDB" id="A0A7C8M3M6"/>
<gene>
    <name evidence="2" type="ORF">BDV95DRAFT_600283</name>
</gene>
<proteinExistence type="predicted"/>
<accession>A0A7C8M3M6</accession>
<protein>
    <submittedName>
        <fullName evidence="2">Uncharacterized protein</fullName>
    </submittedName>
</protein>
<feature type="compositionally biased region" description="Basic and acidic residues" evidence="1">
    <location>
        <begin position="1"/>
        <end position="17"/>
    </location>
</feature>
<comment type="caution">
    <text evidence="2">The sequence shown here is derived from an EMBL/GenBank/DDBJ whole genome shotgun (WGS) entry which is preliminary data.</text>
</comment>
<organism evidence="2 3">
    <name type="scientific">Massariosphaeria phaeospora</name>
    <dbReference type="NCBI Taxonomy" id="100035"/>
    <lineage>
        <taxon>Eukaryota</taxon>
        <taxon>Fungi</taxon>
        <taxon>Dikarya</taxon>
        <taxon>Ascomycota</taxon>
        <taxon>Pezizomycotina</taxon>
        <taxon>Dothideomycetes</taxon>
        <taxon>Pleosporomycetidae</taxon>
        <taxon>Pleosporales</taxon>
        <taxon>Pleosporales incertae sedis</taxon>
        <taxon>Massariosphaeria</taxon>
    </lineage>
</organism>
<evidence type="ECO:0000313" key="3">
    <source>
        <dbReference type="Proteomes" id="UP000481861"/>
    </source>
</evidence>
<dbReference type="Proteomes" id="UP000481861">
    <property type="component" value="Unassembled WGS sequence"/>
</dbReference>
<name>A0A7C8M3M6_9PLEO</name>
<feature type="region of interest" description="Disordered" evidence="1">
    <location>
        <begin position="1"/>
        <end position="28"/>
    </location>
</feature>
<evidence type="ECO:0000313" key="2">
    <source>
        <dbReference type="EMBL" id="KAF2864723.1"/>
    </source>
</evidence>